<dbReference type="RefSeq" id="WP_307903437.1">
    <property type="nucleotide sequence ID" value="NZ_AP027059.1"/>
</dbReference>
<dbReference type="PRINTS" id="PR00778">
    <property type="entry name" value="HTHARSR"/>
</dbReference>
<dbReference type="PANTHER" id="PTHR43132:SF2">
    <property type="entry name" value="ARSENICAL RESISTANCE OPERON REPRESSOR ARSR-RELATED"/>
    <property type="match status" value="1"/>
</dbReference>
<dbReference type="GO" id="GO:0003677">
    <property type="term" value="F:DNA binding"/>
    <property type="evidence" value="ECO:0007669"/>
    <property type="project" value="UniProtKB-KW"/>
</dbReference>
<dbReference type="InterPro" id="IPR001845">
    <property type="entry name" value="HTH_ArsR_DNA-bd_dom"/>
</dbReference>
<evidence type="ECO:0000313" key="5">
    <source>
        <dbReference type="EMBL" id="BDU50573.1"/>
    </source>
</evidence>
<dbReference type="EMBL" id="AP027059">
    <property type="protein sequence ID" value="BDU50573.1"/>
    <property type="molecule type" value="Genomic_DNA"/>
</dbReference>
<accession>A0AAU9DEE8</accession>
<evidence type="ECO:0000259" key="4">
    <source>
        <dbReference type="PROSITE" id="PS50987"/>
    </source>
</evidence>
<dbReference type="Pfam" id="PF01022">
    <property type="entry name" value="HTH_5"/>
    <property type="match status" value="1"/>
</dbReference>
<keyword evidence="2" id="KW-0238">DNA-binding</keyword>
<dbReference type="AlphaFoldDB" id="A0AAU9DEE8"/>
<organism evidence="5 6">
    <name type="scientific">Haliovirga abyssi</name>
    <dbReference type="NCBI Taxonomy" id="2996794"/>
    <lineage>
        <taxon>Bacteria</taxon>
        <taxon>Fusobacteriati</taxon>
        <taxon>Fusobacteriota</taxon>
        <taxon>Fusobacteriia</taxon>
        <taxon>Fusobacteriales</taxon>
        <taxon>Haliovirgaceae</taxon>
        <taxon>Haliovirga</taxon>
    </lineage>
</organism>
<proteinExistence type="predicted"/>
<dbReference type="PANTHER" id="PTHR43132">
    <property type="entry name" value="ARSENICAL RESISTANCE OPERON REPRESSOR ARSR-RELATED"/>
    <property type="match status" value="1"/>
</dbReference>
<reference evidence="5 6" key="1">
    <citation type="submission" date="2022-11" db="EMBL/GenBank/DDBJ databases">
        <title>Haliovirga abyssi gen. nov., sp. nov., a mesophilic fermentative bacterium isolated from the Iheya North hydrothermal field and the proposal of Haliovirgaceae fam. nov.</title>
        <authorList>
            <person name="Miyazaki U."/>
            <person name="Tame A."/>
            <person name="Miyazaki J."/>
            <person name="Takai K."/>
            <person name="Sawayama S."/>
            <person name="Kitajima M."/>
            <person name="Okamoto A."/>
            <person name="Nakagawa S."/>
        </authorList>
    </citation>
    <scope>NUCLEOTIDE SEQUENCE [LARGE SCALE GENOMIC DNA]</scope>
    <source>
        <strain evidence="5 6">IC12</strain>
    </source>
</reference>
<evidence type="ECO:0000313" key="6">
    <source>
        <dbReference type="Proteomes" id="UP001321582"/>
    </source>
</evidence>
<dbReference type="InterPro" id="IPR036390">
    <property type="entry name" value="WH_DNA-bd_sf"/>
</dbReference>
<evidence type="ECO:0000256" key="2">
    <source>
        <dbReference type="ARBA" id="ARBA00023125"/>
    </source>
</evidence>
<keyword evidence="3" id="KW-0804">Transcription</keyword>
<dbReference type="PROSITE" id="PS50987">
    <property type="entry name" value="HTH_ARSR_2"/>
    <property type="match status" value="1"/>
</dbReference>
<dbReference type="CDD" id="cd00090">
    <property type="entry name" value="HTH_ARSR"/>
    <property type="match status" value="1"/>
</dbReference>
<evidence type="ECO:0000256" key="3">
    <source>
        <dbReference type="ARBA" id="ARBA00023163"/>
    </source>
</evidence>
<feature type="domain" description="HTH arsR-type" evidence="4">
    <location>
        <begin position="2"/>
        <end position="98"/>
    </location>
</feature>
<dbReference type="Gene3D" id="1.10.10.10">
    <property type="entry name" value="Winged helix-like DNA-binding domain superfamily/Winged helix DNA-binding domain"/>
    <property type="match status" value="1"/>
</dbReference>
<dbReference type="SMART" id="SM00418">
    <property type="entry name" value="HTH_ARSR"/>
    <property type="match status" value="1"/>
</dbReference>
<keyword evidence="6" id="KW-1185">Reference proteome</keyword>
<dbReference type="GO" id="GO:0003700">
    <property type="term" value="F:DNA-binding transcription factor activity"/>
    <property type="evidence" value="ECO:0007669"/>
    <property type="project" value="InterPro"/>
</dbReference>
<dbReference type="SUPFAM" id="SSF46785">
    <property type="entry name" value="Winged helix' DNA-binding domain"/>
    <property type="match status" value="1"/>
</dbReference>
<dbReference type="InterPro" id="IPR011991">
    <property type="entry name" value="ArsR-like_HTH"/>
</dbReference>
<name>A0AAU9DEE8_9FUSO</name>
<dbReference type="Proteomes" id="UP001321582">
    <property type="component" value="Chromosome"/>
</dbReference>
<dbReference type="KEGG" id="haby:HLVA_11420"/>
<dbReference type="InterPro" id="IPR051011">
    <property type="entry name" value="Metal_resp_trans_reg"/>
</dbReference>
<gene>
    <name evidence="5" type="ORF">HLVA_11420</name>
</gene>
<evidence type="ECO:0000256" key="1">
    <source>
        <dbReference type="ARBA" id="ARBA00023015"/>
    </source>
</evidence>
<sequence length="98" mass="10987">MSNNIDTDRAVLVLKMMANETRLKILYLLKKNEDGICVGNMEEILNIPQSSVSQHLAHLRNSGIISCKKDGKKVCYKISDKTAEKILLQLELADIEEG</sequence>
<dbReference type="NCBIfam" id="NF033788">
    <property type="entry name" value="HTH_metalloreg"/>
    <property type="match status" value="1"/>
</dbReference>
<protein>
    <submittedName>
        <fullName evidence="5">Transcriptional regulator</fullName>
    </submittedName>
</protein>
<dbReference type="InterPro" id="IPR036388">
    <property type="entry name" value="WH-like_DNA-bd_sf"/>
</dbReference>
<keyword evidence="1" id="KW-0805">Transcription regulation</keyword>